<reference evidence="2" key="1">
    <citation type="submission" date="2023-02" db="EMBL/GenBank/DDBJ databases">
        <title>Actinomadura rubrobrunea NBRC 14622.</title>
        <authorList>
            <person name="Ichikawa N."/>
            <person name="Sato H."/>
            <person name="Tonouchi N."/>
        </authorList>
    </citation>
    <scope>NUCLEOTIDE SEQUENCE</scope>
    <source>
        <strain evidence="2">NBRC 14622</strain>
    </source>
</reference>
<evidence type="ECO:0000256" key="1">
    <source>
        <dbReference type="SAM" id="MobiDB-lite"/>
    </source>
</evidence>
<dbReference type="EMBL" id="BSRZ01000015">
    <property type="protein sequence ID" value="GLW66470.1"/>
    <property type="molecule type" value="Genomic_DNA"/>
</dbReference>
<gene>
    <name evidence="2" type="ORF">Arub01_47140</name>
</gene>
<feature type="region of interest" description="Disordered" evidence="1">
    <location>
        <begin position="122"/>
        <end position="141"/>
    </location>
</feature>
<keyword evidence="3" id="KW-1185">Reference proteome</keyword>
<accession>A0A9W6UZ75</accession>
<evidence type="ECO:0000313" key="3">
    <source>
        <dbReference type="Proteomes" id="UP001165124"/>
    </source>
</evidence>
<evidence type="ECO:0000313" key="2">
    <source>
        <dbReference type="EMBL" id="GLW66470.1"/>
    </source>
</evidence>
<organism evidence="2 3">
    <name type="scientific">Actinomadura rubrobrunea</name>
    <dbReference type="NCBI Taxonomy" id="115335"/>
    <lineage>
        <taxon>Bacteria</taxon>
        <taxon>Bacillati</taxon>
        <taxon>Actinomycetota</taxon>
        <taxon>Actinomycetes</taxon>
        <taxon>Streptosporangiales</taxon>
        <taxon>Thermomonosporaceae</taxon>
        <taxon>Actinomadura</taxon>
    </lineage>
</organism>
<comment type="caution">
    <text evidence="2">The sequence shown here is derived from an EMBL/GenBank/DDBJ whole genome shotgun (WGS) entry which is preliminary data.</text>
</comment>
<name>A0A9W6UZ75_9ACTN</name>
<protein>
    <submittedName>
        <fullName evidence="2">Uncharacterized protein</fullName>
    </submittedName>
</protein>
<dbReference type="Proteomes" id="UP001165124">
    <property type="component" value="Unassembled WGS sequence"/>
</dbReference>
<feature type="compositionally biased region" description="Low complexity" evidence="1">
    <location>
        <begin position="130"/>
        <end position="141"/>
    </location>
</feature>
<proteinExistence type="predicted"/>
<sequence>MRLAAQAAVVGGGGGGSSGGGGSGGGGGTSIYGGAPSCGGPPAGSVPSPAPPAPPPCKSWTCKFKKFAGDIGGFVSKHRATIAFVAVGVGCGAATGWTGAGGVACAAAAGAVYGVVNHAQHTPGTSGRWAASSKPAPKAQP</sequence>
<dbReference type="AlphaFoldDB" id="A0A9W6UZ75"/>